<organism evidence="2 3">
    <name type="scientific">Pocillopora damicornis</name>
    <name type="common">Cauliflower coral</name>
    <name type="synonym">Millepora damicornis</name>
    <dbReference type="NCBI Taxonomy" id="46731"/>
    <lineage>
        <taxon>Eukaryota</taxon>
        <taxon>Metazoa</taxon>
        <taxon>Cnidaria</taxon>
        <taxon>Anthozoa</taxon>
        <taxon>Hexacorallia</taxon>
        <taxon>Scleractinia</taxon>
        <taxon>Astrocoeniina</taxon>
        <taxon>Pocilloporidae</taxon>
        <taxon>Pocillopora</taxon>
    </lineage>
</organism>
<name>A0A3M6U8D8_POCDA</name>
<keyword evidence="1" id="KW-0812">Transmembrane</keyword>
<keyword evidence="3" id="KW-1185">Reference proteome</keyword>
<sequence>YSHDTLHHSCSGKVAYSVQVPVIKMKSQIIICVFILFVISVMDTVDSSSITQELNEGESWLSKRGRVCRDLSPKRCKGKRLKCLHKNSKYSRIIRMTCPKTCGRCS</sequence>
<dbReference type="Gene3D" id="1.10.10.1940">
    <property type="match status" value="1"/>
</dbReference>
<dbReference type="Proteomes" id="UP000275408">
    <property type="component" value="Unassembled WGS sequence"/>
</dbReference>
<accession>A0A3M6U8D8</accession>
<proteinExistence type="predicted"/>
<keyword evidence="1" id="KW-0472">Membrane</keyword>
<gene>
    <name evidence="2" type="ORF">pdam_00018432</name>
</gene>
<evidence type="ECO:0000313" key="2">
    <source>
        <dbReference type="EMBL" id="RMX49933.1"/>
    </source>
</evidence>
<reference evidence="2 3" key="1">
    <citation type="journal article" date="2018" name="Sci. Rep.">
        <title>Comparative analysis of the Pocillopora damicornis genome highlights role of immune system in coral evolution.</title>
        <authorList>
            <person name="Cunning R."/>
            <person name="Bay R.A."/>
            <person name="Gillette P."/>
            <person name="Baker A.C."/>
            <person name="Traylor-Knowles N."/>
        </authorList>
    </citation>
    <scope>NUCLEOTIDE SEQUENCE [LARGE SCALE GENOMIC DNA]</scope>
    <source>
        <strain evidence="2">RSMAS</strain>
        <tissue evidence="2">Whole animal</tissue>
    </source>
</reference>
<evidence type="ECO:0008006" key="4">
    <source>
        <dbReference type="Google" id="ProtNLM"/>
    </source>
</evidence>
<comment type="caution">
    <text evidence="2">The sequence shown here is derived from an EMBL/GenBank/DDBJ whole genome shotgun (WGS) entry which is preliminary data.</text>
</comment>
<dbReference type="AlphaFoldDB" id="A0A3M6U8D8"/>
<feature type="non-terminal residue" evidence="2">
    <location>
        <position position="1"/>
    </location>
</feature>
<evidence type="ECO:0000313" key="3">
    <source>
        <dbReference type="Proteomes" id="UP000275408"/>
    </source>
</evidence>
<dbReference type="EMBL" id="RCHS01002026">
    <property type="protein sequence ID" value="RMX49933.1"/>
    <property type="molecule type" value="Genomic_DNA"/>
</dbReference>
<protein>
    <recommendedName>
        <fullName evidence="4">ShKT domain-containing protein</fullName>
    </recommendedName>
</protein>
<feature type="transmembrane region" description="Helical" evidence="1">
    <location>
        <begin position="27"/>
        <end position="45"/>
    </location>
</feature>
<evidence type="ECO:0000256" key="1">
    <source>
        <dbReference type="SAM" id="Phobius"/>
    </source>
</evidence>
<keyword evidence="1" id="KW-1133">Transmembrane helix</keyword>